<dbReference type="PANTHER" id="PTHR43903">
    <property type="entry name" value="NEUROLIGIN"/>
    <property type="match status" value="1"/>
</dbReference>
<reference evidence="7" key="1">
    <citation type="submission" date="2022-01" db="EMBL/GenBank/DDBJ databases">
        <authorList>
            <person name="King R."/>
        </authorList>
    </citation>
    <scope>NUCLEOTIDE SEQUENCE</scope>
</reference>
<evidence type="ECO:0000313" key="8">
    <source>
        <dbReference type="Proteomes" id="UP001152798"/>
    </source>
</evidence>
<gene>
    <name evidence="7" type="ORF">NEZAVI_LOCUS3703</name>
</gene>
<evidence type="ECO:0000256" key="3">
    <source>
        <dbReference type="ARBA" id="ARBA00023180"/>
    </source>
</evidence>
<dbReference type="Pfam" id="PF00135">
    <property type="entry name" value="COesterase"/>
    <property type="match status" value="1"/>
</dbReference>
<evidence type="ECO:0000259" key="6">
    <source>
        <dbReference type="Pfam" id="PF00135"/>
    </source>
</evidence>
<evidence type="ECO:0000313" key="7">
    <source>
        <dbReference type="EMBL" id="CAH1392966.1"/>
    </source>
</evidence>
<name>A0A9P0E7C4_NEZVI</name>
<accession>A0A9P0E7C4</accession>
<sequence>MWPVVGVALLVVAASPARPSSKTNSVQVGRLGALRGQEMTLARTQRATAFLGTSYSMATAPRSDKTKGGRCGKRSLSHAFYILHENSLSYNQTRENDEAARLQGTQTAKESPSRFNENIAAVCKMKNGKAPEIYGMPAKKFKDDFGGLIKIGAGIPYAKAPIGSLRFKRPQTEPWPQWDGTRDATSFRPSCKQPMNKIEDGDKLGLVEKLQKPIEYSEDCLYLNIYVPDGE</sequence>
<keyword evidence="8" id="KW-1185">Reference proteome</keyword>
<proteinExistence type="inferred from homology"/>
<evidence type="ECO:0000256" key="2">
    <source>
        <dbReference type="ARBA" id="ARBA00022729"/>
    </source>
</evidence>
<dbReference type="Gene3D" id="3.40.50.1820">
    <property type="entry name" value="alpha/beta hydrolase"/>
    <property type="match status" value="1"/>
</dbReference>
<organism evidence="7 8">
    <name type="scientific">Nezara viridula</name>
    <name type="common">Southern green stink bug</name>
    <name type="synonym">Cimex viridulus</name>
    <dbReference type="NCBI Taxonomy" id="85310"/>
    <lineage>
        <taxon>Eukaryota</taxon>
        <taxon>Metazoa</taxon>
        <taxon>Ecdysozoa</taxon>
        <taxon>Arthropoda</taxon>
        <taxon>Hexapoda</taxon>
        <taxon>Insecta</taxon>
        <taxon>Pterygota</taxon>
        <taxon>Neoptera</taxon>
        <taxon>Paraneoptera</taxon>
        <taxon>Hemiptera</taxon>
        <taxon>Heteroptera</taxon>
        <taxon>Panheteroptera</taxon>
        <taxon>Pentatomomorpha</taxon>
        <taxon>Pentatomoidea</taxon>
        <taxon>Pentatomidae</taxon>
        <taxon>Pentatominae</taxon>
        <taxon>Nezara</taxon>
    </lineage>
</organism>
<protein>
    <recommendedName>
        <fullName evidence="6">Carboxylesterase type B domain-containing protein</fullName>
    </recommendedName>
</protein>
<dbReference type="InterPro" id="IPR019819">
    <property type="entry name" value="Carboxylesterase_B_CS"/>
</dbReference>
<comment type="similarity">
    <text evidence="1">Belongs to the type-B carboxylesterase/lipase family.</text>
</comment>
<dbReference type="SUPFAM" id="SSF53474">
    <property type="entry name" value="alpha/beta-Hydrolases"/>
    <property type="match status" value="1"/>
</dbReference>
<dbReference type="InterPro" id="IPR002018">
    <property type="entry name" value="CarbesteraseB"/>
</dbReference>
<dbReference type="OrthoDB" id="408631at2759"/>
<keyword evidence="2 5" id="KW-0732">Signal</keyword>
<dbReference type="InterPro" id="IPR029058">
    <property type="entry name" value="AB_hydrolase_fold"/>
</dbReference>
<keyword evidence="3" id="KW-0325">Glycoprotein</keyword>
<feature type="signal peptide" evidence="5">
    <location>
        <begin position="1"/>
        <end position="19"/>
    </location>
</feature>
<feature type="region of interest" description="Disordered" evidence="4">
    <location>
        <begin position="169"/>
        <end position="194"/>
    </location>
</feature>
<feature type="domain" description="Carboxylesterase type B" evidence="6">
    <location>
        <begin position="153"/>
        <end position="229"/>
    </location>
</feature>
<dbReference type="EMBL" id="OV725078">
    <property type="protein sequence ID" value="CAH1392966.1"/>
    <property type="molecule type" value="Genomic_DNA"/>
</dbReference>
<evidence type="ECO:0000256" key="1">
    <source>
        <dbReference type="ARBA" id="ARBA00005964"/>
    </source>
</evidence>
<evidence type="ECO:0000256" key="4">
    <source>
        <dbReference type="SAM" id="MobiDB-lite"/>
    </source>
</evidence>
<feature type="chain" id="PRO_5040165536" description="Carboxylesterase type B domain-containing protein" evidence="5">
    <location>
        <begin position="20"/>
        <end position="231"/>
    </location>
</feature>
<dbReference type="AlphaFoldDB" id="A0A9P0E7C4"/>
<dbReference type="InterPro" id="IPR051093">
    <property type="entry name" value="Neuroligin/BSAL"/>
</dbReference>
<evidence type="ECO:0000256" key="5">
    <source>
        <dbReference type="SAM" id="SignalP"/>
    </source>
</evidence>
<dbReference type="Proteomes" id="UP001152798">
    <property type="component" value="Chromosome 2"/>
</dbReference>
<dbReference type="PROSITE" id="PS00941">
    <property type="entry name" value="CARBOXYLESTERASE_B_2"/>
    <property type="match status" value="1"/>
</dbReference>